<evidence type="ECO:0000256" key="3">
    <source>
        <dbReference type="ARBA" id="ARBA00022490"/>
    </source>
</evidence>
<comment type="subcellular location">
    <subcellularLocation>
        <location evidence="1">Cytoplasm</location>
    </subcellularLocation>
</comment>
<gene>
    <name evidence="7" type="ORF">LYPA_23C008866</name>
</gene>
<dbReference type="SUPFAM" id="SSF103657">
    <property type="entry name" value="BAR/IMD domain-like"/>
    <property type="match status" value="1"/>
</dbReference>
<evidence type="ECO:0000313" key="7">
    <source>
        <dbReference type="EMBL" id="VFV21375.1"/>
    </source>
</evidence>
<evidence type="ECO:0000256" key="1">
    <source>
        <dbReference type="ARBA" id="ARBA00004496"/>
    </source>
</evidence>
<dbReference type="GO" id="GO:0061024">
    <property type="term" value="P:membrane organization"/>
    <property type="evidence" value="ECO:0007669"/>
    <property type="project" value="TreeGrafter"/>
</dbReference>
<feature type="compositionally biased region" description="Basic and acidic residues" evidence="5">
    <location>
        <begin position="234"/>
        <end position="247"/>
    </location>
</feature>
<dbReference type="AlphaFoldDB" id="A0A485MKC8"/>
<dbReference type="PROSITE" id="PS51021">
    <property type="entry name" value="BAR"/>
    <property type="match status" value="1"/>
</dbReference>
<dbReference type="Proteomes" id="UP000386466">
    <property type="component" value="Unassembled WGS sequence"/>
</dbReference>
<dbReference type="PANTHER" id="PTHR14167:SF68">
    <property type="entry name" value="DREBRIN-LIKE PROTEIN-RELATED"/>
    <property type="match status" value="1"/>
</dbReference>
<organism evidence="7 8">
    <name type="scientific">Lynx pardinus</name>
    <name type="common">Iberian lynx</name>
    <name type="synonym">Felis pardina</name>
    <dbReference type="NCBI Taxonomy" id="191816"/>
    <lineage>
        <taxon>Eukaryota</taxon>
        <taxon>Metazoa</taxon>
        <taxon>Chordata</taxon>
        <taxon>Craniata</taxon>
        <taxon>Vertebrata</taxon>
        <taxon>Euteleostomi</taxon>
        <taxon>Mammalia</taxon>
        <taxon>Eutheria</taxon>
        <taxon>Laurasiatheria</taxon>
        <taxon>Carnivora</taxon>
        <taxon>Feliformia</taxon>
        <taxon>Felidae</taxon>
        <taxon>Felinae</taxon>
        <taxon>Lynx</taxon>
    </lineage>
</organism>
<evidence type="ECO:0000259" key="6">
    <source>
        <dbReference type="PROSITE" id="PS51021"/>
    </source>
</evidence>
<comment type="similarity">
    <text evidence="2">Belongs to the endophilin family.</text>
</comment>
<keyword evidence="3" id="KW-0963">Cytoplasm</keyword>
<dbReference type="InterPro" id="IPR050384">
    <property type="entry name" value="Endophilin_SH3RF"/>
</dbReference>
<evidence type="ECO:0000256" key="2">
    <source>
        <dbReference type="ARBA" id="ARBA00006697"/>
    </source>
</evidence>
<keyword evidence="8" id="KW-1185">Reference proteome</keyword>
<dbReference type="Pfam" id="PF03114">
    <property type="entry name" value="BAR"/>
    <property type="match status" value="1"/>
</dbReference>
<dbReference type="GO" id="GO:0005737">
    <property type="term" value="C:cytoplasm"/>
    <property type="evidence" value="ECO:0007669"/>
    <property type="project" value="UniProtKB-SubCell"/>
</dbReference>
<feature type="region of interest" description="Disordered" evidence="5">
    <location>
        <begin position="323"/>
        <end position="347"/>
    </location>
</feature>
<accession>A0A485MKC8</accession>
<proteinExistence type="inferred from homology"/>
<dbReference type="Gene3D" id="1.20.1270.60">
    <property type="entry name" value="Arfaptin homology (AH) domain/BAR domain"/>
    <property type="match status" value="1"/>
</dbReference>
<dbReference type="InterPro" id="IPR027267">
    <property type="entry name" value="AH/BAR_dom_sf"/>
</dbReference>
<dbReference type="SMART" id="SM00721">
    <property type="entry name" value="BAR"/>
    <property type="match status" value="1"/>
</dbReference>
<dbReference type="PANTHER" id="PTHR14167">
    <property type="entry name" value="SH3 DOMAIN-CONTAINING"/>
    <property type="match status" value="1"/>
</dbReference>
<feature type="region of interest" description="Disordered" evidence="5">
    <location>
        <begin position="206"/>
        <end position="250"/>
    </location>
</feature>
<dbReference type="EMBL" id="CAAGRJ010003510">
    <property type="protein sequence ID" value="VFV21375.1"/>
    <property type="molecule type" value="Genomic_DNA"/>
</dbReference>
<protein>
    <submittedName>
        <fullName evidence="7">Endophilin-b2 isoform 8</fullName>
    </submittedName>
</protein>
<feature type="region of interest" description="Disordered" evidence="5">
    <location>
        <begin position="281"/>
        <end position="306"/>
    </location>
</feature>
<feature type="compositionally biased region" description="Pro residues" evidence="5">
    <location>
        <begin position="212"/>
        <end position="224"/>
    </location>
</feature>
<name>A0A485MKC8_LYNPA</name>
<evidence type="ECO:0000313" key="8">
    <source>
        <dbReference type="Proteomes" id="UP000386466"/>
    </source>
</evidence>
<keyword evidence="4" id="KW-0175">Coiled coil</keyword>
<feature type="domain" description="BAR" evidence="6">
    <location>
        <begin position="24"/>
        <end position="347"/>
    </location>
</feature>
<reference evidence="7 8" key="1">
    <citation type="submission" date="2019-01" db="EMBL/GenBank/DDBJ databases">
        <authorList>
            <person name="Alioto T."/>
            <person name="Alioto T."/>
        </authorList>
    </citation>
    <scope>NUCLEOTIDE SEQUENCE [LARGE SCALE GENOMIC DNA]</scope>
</reference>
<evidence type="ECO:0000256" key="4">
    <source>
        <dbReference type="ARBA" id="ARBA00023054"/>
    </source>
</evidence>
<evidence type="ECO:0000256" key="5">
    <source>
        <dbReference type="SAM" id="MobiDB-lite"/>
    </source>
</evidence>
<sequence length="347" mass="37753">MDFNMKKLASDAGIFFTRAVQFTEEKFGQAEKTELDAHFENLLARADSTKNWTEKILRQTEVLLQPNPSARVEEFLYEKLDRKVPSRVTNGELLAQYMAEAASELGPTTPYGKTLIKVAEAEKRLGAAERDFIHTASINFLTPLRNFLEGDWKTISKERRLLQNRRLDLDACKARLKKAKAAEAKATTVPDFQETRPRNYILSASASAVSAPPRPPGLPAPAPPARGSHTAQQQEHRACPESREDWRAAAPPRAPCLPPCAHGAGLASLCALLEVEARPAAPDGTGSCGAVDPSPPPPARHGFTDPGLETRVVLFCLSDTVSWQRGEAQRTSRESGGPRGSGPAGRG</sequence>
<dbReference type="InterPro" id="IPR004148">
    <property type="entry name" value="BAR_dom"/>
</dbReference>
<feature type="compositionally biased region" description="Gly residues" evidence="5">
    <location>
        <begin position="337"/>
        <end position="347"/>
    </location>
</feature>
<dbReference type="GO" id="GO:0016020">
    <property type="term" value="C:membrane"/>
    <property type="evidence" value="ECO:0007669"/>
    <property type="project" value="TreeGrafter"/>
</dbReference>